<evidence type="ECO:0000256" key="5">
    <source>
        <dbReference type="ARBA" id="ARBA00023316"/>
    </source>
</evidence>
<dbReference type="CDD" id="cd02644">
    <property type="entry name" value="R3H_jag"/>
    <property type="match status" value="1"/>
</dbReference>
<dbReference type="PROSITE" id="PS51061">
    <property type="entry name" value="R3H"/>
    <property type="match status" value="1"/>
</dbReference>
<comment type="similarity">
    <text evidence="6">Belongs to the KhpB RNA-binding protein family.</text>
</comment>
<dbReference type="InterPro" id="IPR036867">
    <property type="entry name" value="R3H_dom_sf"/>
</dbReference>
<feature type="region of interest" description="Jag_N domain" evidence="6">
    <location>
        <begin position="5"/>
        <end position="55"/>
    </location>
</feature>
<accession>A0A1M6T467</accession>
<dbReference type="Gene3D" id="3.30.30.80">
    <property type="entry name" value="probable RNA-binding protein from clostridium symbiosum atcc 14940"/>
    <property type="match status" value="1"/>
</dbReference>
<organism evidence="8 9">
    <name type="scientific">Alicyclobacillus tolerans</name>
    <dbReference type="NCBI Taxonomy" id="90970"/>
    <lineage>
        <taxon>Bacteria</taxon>
        <taxon>Bacillati</taxon>
        <taxon>Bacillota</taxon>
        <taxon>Bacilli</taxon>
        <taxon>Bacillales</taxon>
        <taxon>Alicyclobacillaceae</taxon>
        <taxon>Alicyclobacillus</taxon>
    </lineage>
</organism>
<dbReference type="GO" id="GO:0009252">
    <property type="term" value="P:peptidoglycan biosynthetic process"/>
    <property type="evidence" value="ECO:0007669"/>
    <property type="project" value="UniProtKB-UniRule"/>
</dbReference>
<dbReference type="EMBL" id="FRAF01000015">
    <property type="protein sequence ID" value="SHK51803.1"/>
    <property type="molecule type" value="Genomic_DNA"/>
</dbReference>
<evidence type="ECO:0000256" key="1">
    <source>
        <dbReference type="ARBA" id="ARBA00022490"/>
    </source>
</evidence>
<reference evidence="9" key="1">
    <citation type="submission" date="2016-11" db="EMBL/GenBank/DDBJ databases">
        <authorList>
            <person name="Varghese N."/>
            <person name="Submissions S."/>
        </authorList>
    </citation>
    <scope>NUCLEOTIDE SEQUENCE [LARGE SCALE GENOMIC DNA]</scope>
    <source>
        <strain evidence="9">USBA-503</strain>
    </source>
</reference>
<keyword evidence="2 6" id="KW-0694">RNA-binding</keyword>
<dbReference type="InterPro" id="IPR038247">
    <property type="entry name" value="Jag_N_dom_sf"/>
</dbReference>
<comment type="domain">
    <text evidence="6">Has an N-terminal Jag-N domain and 2 RNA-binding domains (KH and R3H).</text>
</comment>
<dbReference type="InterPro" id="IPR001374">
    <property type="entry name" value="R3H_dom"/>
</dbReference>
<dbReference type="InterPro" id="IPR015946">
    <property type="entry name" value="KH_dom-like_a/b"/>
</dbReference>
<name>A0A1M6T467_9BACL</name>
<evidence type="ECO:0000259" key="7">
    <source>
        <dbReference type="PROSITE" id="PS51061"/>
    </source>
</evidence>
<gene>
    <name evidence="6" type="primary">khpB</name>
    <name evidence="6" type="synonym">eloR</name>
    <name evidence="8" type="ORF">SAMN05443507_11567</name>
</gene>
<evidence type="ECO:0000256" key="4">
    <source>
        <dbReference type="ARBA" id="ARBA00023186"/>
    </source>
</evidence>
<comment type="subcellular location">
    <subcellularLocation>
        <location evidence="6">Cytoplasm</location>
    </subcellularLocation>
</comment>
<dbReference type="PANTHER" id="PTHR35800">
    <property type="entry name" value="PROTEIN JAG"/>
    <property type="match status" value="1"/>
</dbReference>
<dbReference type="STRING" id="1830138.SAMN05443507_11567"/>
<dbReference type="SMART" id="SM01245">
    <property type="entry name" value="Jag_N"/>
    <property type="match status" value="1"/>
</dbReference>
<dbReference type="Pfam" id="PF14804">
    <property type="entry name" value="Jag_N"/>
    <property type="match status" value="1"/>
</dbReference>
<dbReference type="GO" id="GO:0003723">
    <property type="term" value="F:RNA binding"/>
    <property type="evidence" value="ECO:0007669"/>
    <property type="project" value="UniProtKB-UniRule"/>
</dbReference>
<dbReference type="NCBIfam" id="NF041568">
    <property type="entry name" value="Jag_EloR"/>
    <property type="match status" value="1"/>
</dbReference>
<dbReference type="Gene3D" id="3.30.1370.50">
    <property type="entry name" value="R3H-like domain"/>
    <property type="match status" value="1"/>
</dbReference>
<feature type="domain" description="R3H" evidence="7">
    <location>
        <begin position="150"/>
        <end position="216"/>
    </location>
</feature>
<dbReference type="InterPro" id="IPR039247">
    <property type="entry name" value="KhpB"/>
</dbReference>
<evidence type="ECO:0000256" key="3">
    <source>
        <dbReference type="ARBA" id="ARBA00022960"/>
    </source>
</evidence>
<keyword evidence="1 6" id="KW-0963">Cytoplasm</keyword>
<dbReference type="Proteomes" id="UP000184016">
    <property type="component" value="Unassembled WGS sequence"/>
</dbReference>
<dbReference type="InterPro" id="IPR032782">
    <property type="entry name" value="KhpB_N"/>
</dbReference>
<evidence type="ECO:0000313" key="9">
    <source>
        <dbReference type="Proteomes" id="UP000184016"/>
    </source>
</evidence>
<comment type="function">
    <text evidence="6">A probable RNA chaperone. Forms a complex with KhpA which binds to cellular RNA and controls its expression. Plays a role in peptidoglycan (PG) homeostasis and cell length regulation.</text>
</comment>
<dbReference type="SUPFAM" id="SSF82708">
    <property type="entry name" value="R3H domain"/>
    <property type="match status" value="1"/>
</dbReference>
<keyword evidence="3 6" id="KW-0133">Cell shape</keyword>
<dbReference type="AlphaFoldDB" id="A0A1M6T467"/>
<dbReference type="Pfam" id="PF01424">
    <property type="entry name" value="R3H"/>
    <property type="match status" value="1"/>
</dbReference>
<sequence>MKSVVTTGRTVEEAVTSALVKLGVTRSQAKVRIISEPVKGILGWIGGRPAQVEVSIEEKPDEVVLRLMRNLFDRLSMTAVVRCSYHSESDVNELMINVEAEEDVLPYLIGHHGNTLDALRNWLTLAYNKQMRDTSFSTVKINMDIGNYREKRKQKLIHLADIAAEKATHLKKVIFLEPMVAVDRKLIHEHFQNRSDIRTESEGKEPNRRIKIIPVDHD</sequence>
<protein>
    <recommendedName>
        <fullName evidence="6">RNA-binding protein KhpB</fullName>
    </recommendedName>
    <alternativeName>
        <fullName evidence="6">RNA-binding protein EloR</fullName>
    </alternativeName>
</protein>
<dbReference type="SMART" id="SM00393">
    <property type="entry name" value="R3H"/>
    <property type="match status" value="1"/>
</dbReference>
<keyword evidence="5 6" id="KW-0961">Cell wall biogenesis/degradation</keyword>
<keyword evidence="9" id="KW-1185">Reference proteome</keyword>
<dbReference type="GO" id="GO:0008360">
    <property type="term" value="P:regulation of cell shape"/>
    <property type="evidence" value="ECO:0007669"/>
    <property type="project" value="UniProtKB-KW"/>
</dbReference>
<comment type="subunit">
    <text evidence="6">Forms a complex with KhpA.</text>
</comment>
<dbReference type="GO" id="GO:0071555">
    <property type="term" value="P:cell wall organization"/>
    <property type="evidence" value="ECO:0007669"/>
    <property type="project" value="UniProtKB-KW"/>
</dbReference>
<dbReference type="HAMAP" id="MF_00867">
    <property type="entry name" value="KhpB"/>
    <property type="match status" value="1"/>
</dbReference>
<dbReference type="PANTHER" id="PTHR35800:SF1">
    <property type="entry name" value="RNA-BINDING PROTEIN KHPB"/>
    <property type="match status" value="1"/>
</dbReference>
<evidence type="ECO:0000256" key="2">
    <source>
        <dbReference type="ARBA" id="ARBA00022884"/>
    </source>
</evidence>
<dbReference type="GO" id="GO:0005737">
    <property type="term" value="C:cytoplasm"/>
    <property type="evidence" value="ECO:0007669"/>
    <property type="project" value="UniProtKB-SubCell"/>
</dbReference>
<evidence type="ECO:0000256" key="6">
    <source>
        <dbReference type="HAMAP-Rule" id="MF_00867"/>
    </source>
</evidence>
<evidence type="ECO:0000313" key="8">
    <source>
        <dbReference type="EMBL" id="SHK51803.1"/>
    </source>
</evidence>
<dbReference type="Gene3D" id="3.30.300.20">
    <property type="match status" value="1"/>
</dbReference>
<dbReference type="InterPro" id="IPR034079">
    <property type="entry name" value="R3H_KhpB"/>
</dbReference>
<proteinExistence type="inferred from homology"/>
<keyword evidence="4 6" id="KW-0143">Chaperone</keyword>